<evidence type="ECO:0000256" key="1">
    <source>
        <dbReference type="ARBA" id="ARBA00023015"/>
    </source>
</evidence>
<dbReference type="CDD" id="cd00093">
    <property type="entry name" value="HTH_XRE"/>
    <property type="match status" value="1"/>
</dbReference>
<keyword evidence="3" id="KW-0804">Transcription</keyword>
<evidence type="ECO:0000259" key="4">
    <source>
        <dbReference type="PROSITE" id="PS50943"/>
    </source>
</evidence>
<organism evidence="5 6">
    <name type="scientific">Microvirga alba</name>
    <dbReference type="NCBI Taxonomy" id="2791025"/>
    <lineage>
        <taxon>Bacteria</taxon>
        <taxon>Pseudomonadati</taxon>
        <taxon>Pseudomonadota</taxon>
        <taxon>Alphaproteobacteria</taxon>
        <taxon>Hyphomicrobiales</taxon>
        <taxon>Methylobacteriaceae</taxon>
        <taxon>Microvirga</taxon>
    </lineage>
</organism>
<proteinExistence type="predicted"/>
<dbReference type="InterPro" id="IPR010982">
    <property type="entry name" value="Lambda_DNA-bd_dom_sf"/>
</dbReference>
<dbReference type="GO" id="GO:0003677">
    <property type="term" value="F:DNA binding"/>
    <property type="evidence" value="ECO:0007669"/>
    <property type="project" value="UniProtKB-KW"/>
</dbReference>
<evidence type="ECO:0000256" key="3">
    <source>
        <dbReference type="ARBA" id="ARBA00023163"/>
    </source>
</evidence>
<protein>
    <submittedName>
        <fullName evidence="5">Helix-turn-helix transcriptional regulator</fullName>
    </submittedName>
</protein>
<sequence length="75" mass="8595">MDIQQIVARNVRRYRLAAGLSQWQLVDRLEALDADLGVDQAYLSHLENGRKNPTLTTLWYISEALGVKIEQIVKE</sequence>
<dbReference type="Gene3D" id="1.10.260.40">
    <property type="entry name" value="lambda repressor-like DNA-binding domains"/>
    <property type="match status" value="1"/>
</dbReference>
<dbReference type="PROSITE" id="PS50943">
    <property type="entry name" value="HTH_CROC1"/>
    <property type="match status" value="1"/>
</dbReference>
<comment type="caution">
    <text evidence="5">The sequence shown here is derived from an EMBL/GenBank/DDBJ whole genome shotgun (WGS) entry which is preliminary data.</text>
</comment>
<dbReference type="InterPro" id="IPR001387">
    <property type="entry name" value="Cro/C1-type_HTH"/>
</dbReference>
<dbReference type="RefSeq" id="WP_196272608.1">
    <property type="nucleotide sequence ID" value="NZ_JADQDO010000007.1"/>
</dbReference>
<accession>A0A931FP38</accession>
<reference evidence="5" key="1">
    <citation type="submission" date="2020-11" db="EMBL/GenBank/DDBJ databases">
        <authorList>
            <person name="Kim M.K."/>
        </authorList>
    </citation>
    <scope>NUCLEOTIDE SEQUENCE</scope>
    <source>
        <strain evidence="5">BT350</strain>
    </source>
</reference>
<keyword evidence="2" id="KW-0238">DNA-binding</keyword>
<dbReference type="PANTHER" id="PTHR46797:SF23">
    <property type="entry name" value="HTH-TYPE TRANSCRIPTIONAL REGULATOR SUTR"/>
    <property type="match status" value="1"/>
</dbReference>
<dbReference type="EMBL" id="JADQDO010000007">
    <property type="protein sequence ID" value="MBF9234619.1"/>
    <property type="molecule type" value="Genomic_DNA"/>
</dbReference>
<dbReference type="GO" id="GO:0003700">
    <property type="term" value="F:DNA-binding transcription factor activity"/>
    <property type="evidence" value="ECO:0007669"/>
    <property type="project" value="TreeGrafter"/>
</dbReference>
<dbReference type="Pfam" id="PF01381">
    <property type="entry name" value="HTH_3"/>
    <property type="match status" value="1"/>
</dbReference>
<dbReference type="SMART" id="SM00530">
    <property type="entry name" value="HTH_XRE"/>
    <property type="match status" value="1"/>
</dbReference>
<feature type="domain" description="HTH cro/C1-type" evidence="4">
    <location>
        <begin position="11"/>
        <end position="72"/>
    </location>
</feature>
<gene>
    <name evidence="5" type="ORF">I2H38_14670</name>
</gene>
<dbReference type="AlphaFoldDB" id="A0A931FP38"/>
<evidence type="ECO:0000256" key="2">
    <source>
        <dbReference type="ARBA" id="ARBA00023125"/>
    </source>
</evidence>
<keyword evidence="1" id="KW-0805">Transcription regulation</keyword>
<dbReference type="GO" id="GO:0005829">
    <property type="term" value="C:cytosol"/>
    <property type="evidence" value="ECO:0007669"/>
    <property type="project" value="TreeGrafter"/>
</dbReference>
<keyword evidence="6" id="KW-1185">Reference proteome</keyword>
<evidence type="ECO:0000313" key="6">
    <source>
        <dbReference type="Proteomes" id="UP000599312"/>
    </source>
</evidence>
<dbReference type="PANTHER" id="PTHR46797">
    <property type="entry name" value="HTH-TYPE TRANSCRIPTIONAL REGULATOR"/>
    <property type="match status" value="1"/>
</dbReference>
<evidence type="ECO:0000313" key="5">
    <source>
        <dbReference type="EMBL" id="MBF9234619.1"/>
    </source>
</evidence>
<dbReference type="Proteomes" id="UP000599312">
    <property type="component" value="Unassembled WGS sequence"/>
</dbReference>
<name>A0A931FP38_9HYPH</name>
<dbReference type="InterPro" id="IPR050807">
    <property type="entry name" value="TransReg_Diox_bact_type"/>
</dbReference>
<dbReference type="SUPFAM" id="SSF47413">
    <property type="entry name" value="lambda repressor-like DNA-binding domains"/>
    <property type="match status" value="1"/>
</dbReference>